<dbReference type="GO" id="GO:0016126">
    <property type="term" value="P:sterol biosynthetic process"/>
    <property type="evidence" value="ECO:0007669"/>
    <property type="project" value="TreeGrafter"/>
</dbReference>
<evidence type="ECO:0000313" key="4">
    <source>
        <dbReference type="Proteomes" id="UP000279959"/>
    </source>
</evidence>
<dbReference type="RefSeq" id="WP_066696830.1">
    <property type="nucleotide sequence ID" value="NZ_AP018664.1"/>
</dbReference>
<keyword evidence="4" id="KW-1185">Reference proteome</keyword>
<sequence length="206" mass="22154">MRLAEGFAHQLAHPAGWAGRFLGRAMDVANRRPMHMAVGMLSIRPGEAVLDAGCGTGAALAEMRWRGPASLTGVDRSPVMLDMAQRKTRGAATLLQGDLAALPLPDGRVDAALALNTLYFDDYAHRFVRELHRVLRPGGRMVAYVTHSDTMRGWAFTRAGLHRLYDAEGLRAALIAGGFAPDAIAVHEVAVTRSVRGLIGHARRGA</sequence>
<dbReference type="PANTHER" id="PTHR44068:SF1">
    <property type="entry name" value="HYPOTHETICAL LOC100005854"/>
    <property type="match status" value="1"/>
</dbReference>
<organism evidence="3 4">
    <name type="scientific">Sphingobium amiense</name>
    <dbReference type="NCBI Taxonomy" id="135719"/>
    <lineage>
        <taxon>Bacteria</taxon>
        <taxon>Pseudomonadati</taxon>
        <taxon>Pseudomonadota</taxon>
        <taxon>Alphaproteobacteria</taxon>
        <taxon>Sphingomonadales</taxon>
        <taxon>Sphingomonadaceae</taxon>
        <taxon>Sphingobium</taxon>
    </lineage>
</organism>
<dbReference type="Proteomes" id="UP000279959">
    <property type="component" value="Chromosome"/>
</dbReference>
<dbReference type="Pfam" id="PF08241">
    <property type="entry name" value="Methyltransf_11"/>
    <property type="match status" value="1"/>
</dbReference>
<dbReference type="EMBL" id="AP018664">
    <property type="protein sequence ID" value="BBD99983.1"/>
    <property type="molecule type" value="Genomic_DNA"/>
</dbReference>
<dbReference type="SUPFAM" id="SSF53335">
    <property type="entry name" value="S-adenosyl-L-methionine-dependent methyltransferases"/>
    <property type="match status" value="1"/>
</dbReference>
<evidence type="ECO:0000259" key="2">
    <source>
        <dbReference type="Pfam" id="PF08241"/>
    </source>
</evidence>
<dbReference type="GO" id="GO:0032259">
    <property type="term" value="P:methylation"/>
    <property type="evidence" value="ECO:0007669"/>
    <property type="project" value="UniProtKB-KW"/>
</dbReference>
<keyword evidence="3" id="KW-0489">Methyltransferase</keyword>
<dbReference type="InterPro" id="IPR013216">
    <property type="entry name" value="Methyltransf_11"/>
</dbReference>
<dbReference type="AlphaFoldDB" id="A0A494W5Y0"/>
<dbReference type="Gene3D" id="3.40.50.150">
    <property type="entry name" value="Vaccinia Virus protein VP39"/>
    <property type="match status" value="1"/>
</dbReference>
<name>A0A494W5Y0_9SPHN</name>
<dbReference type="GO" id="GO:0003838">
    <property type="term" value="F:sterol 24-C-methyltransferase activity"/>
    <property type="evidence" value="ECO:0007669"/>
    <property type="project" value="TreeGrafter"/>
</dbReference>
<evidence type="ECO:0000256" key="1">
    <source>
        <dbReference type="ARBA" id="ARBA00022679"/>
    </source>
</evidence>
<dbReference type="InterPro" id="IPR029063">
    <property type="entry name" value="SAM-dependent_MTases_sf"/>
</dbReference>
<evidence type="ECO:0000313" key="3">
    <source>
        <dbReference type="EMBL" id="BBD99983.1"/>
    </source>
</evidence>
<dbReference type="CDD" id="cd02440">
    <property type="entry name" value="AdoMet_MTases"/>
    <property type="match status" value="1"/>
</dbReference>
<proteinExistence type="predicted"/>
<protein>
    <submittedName>
        <fullName evidence="3">Class I SAM-dependent methyltransferase</fullName>
    </submittedName>
</protein>
<dbReference type="PANTHER" id="PTHR44068">
    <property type="entry name" value="ZGC:194242"/>
    <property type="match status" value="1"/>
</dbReference>
<dbReference type="KEGG" id="sami:SAMIE_1034840"/>
<reference evidence="3 4" key="1">
    <citation type="submission" date="2018-05" db="EMBL/GenBank/DDBJ databases">
        <title>Complete Genome Sequence of the Nonylphenol-Degrading Bacterium Sphingobium amiense DSM 16289T.</title>
        <authorList>
            <person name="Ootsuka M."/>
            <person name="Nishizawa T."/>
            <person name="Ohta H."/>
        </authorList>
    </citation>
    <scope>NUCLEOTIDE SEQUENCE [LARGE SCALE GENOMIC DNA]</scope>
    <source>
        <strain evidence="3 4">DSM 16289</strain>
    </source>
</reference>
<gene>
    <name evidence="3" type="ORF">SAMIE_1034840</name>
</gene>
<accession>A0A494W5Y0</accession>
<dbReference type="InterPro" id="IPR050447">
    <property type="entry name" value="Erg6_SMT_methyltransf"/>
</dbReference>
<keyword evidence="1 3" id="KW-0808">Transferase</keyword>
<feature type="domain" description="Methyltransferase type 11" evidence="2">
    <location>
        <begin position="50"/>
        <end position="142"/>
    </location>
</feature>